<dbReference type="InterPro" id="IPR003599">
    <property type="entry name" value="Ig_sub"/>
</dbReference>
<feature type="region of interest" description="Disordered" evidence="1">
    <location>
        <begin position="320"/>
        <end position="353"/>
    </location>
</feature>
<evidence type="ECO:0000313" key="5">
    <source>
        <dbReference type="Proteomes" id="UP000225706"/>
    </source>
</evidence>
<dbReference type="Gene3D" id="2.60.40.10">
    <property type="entry name" value="Immunoglobulins"/>
    <property type="match status" value="2"/>
</dbReference>
<keyword evidence="5" id="KW-1185">Reference proteome</keyword>
<dbReference type="EMBL" id="LSMT01000504">
    <property type="protein sequence ID" value="PFX17004.1"/>
    <property type="molecule type" value="Genomic_DNA"/>
</dbReference>
<dbReference type="InterPro" id="IPR007110">
    <property type="entry name" value="Ig-like_dom"/>
</dbReference>
<dbReference type="Pfam" id="PF13927">
    <property type="entry name" value="Ig_3"/>
    <property type="match status" value="2"/>
</dbReference>
<accession>A0A2B4RF60</accession>
<name>A0A2B4RF60_STYPI</name>
<evidence type="ECO:0000256" key="2">
    <source>
        <dbReference type="SAM" id="Phobius"/>
    </source>
</evidence>
<organism evidence="4 5">
    <name type="scientific">Stylophora pistillata</name>
    <name type="common">Smooth cauliflower coral</name>
    <dbReference type="NCBI Taxonomy" id="50429"/>
    <lineage>
        <taxon>Eukaryota</taxon>
        <taxon>Metazoa</taxon>
        <taxon>Cnidaria</taxon>
        <taxon>Anthozoa</taxon>
        <taxon>Hexacorallia</taxon>
        <taxon>Scleractinia</taxon>
        <taxon>Astrocoeniina</taxon>
        <taxon>Pocilloporidae</taxon>
        <taxon>Stylophora</taxon>
    </lineage>
</organism>
<keyword evidence="2" id="KW-0472">Membrane</keyword>
<protein>
    <submittedName>
        <fullName evidence="4">Peroxidasin-like</fullName>
    </submittedName>
</protein>
<dbReference type="InterPro" id="IPR003598">
    <property type="entry name" value="Ig_sub2"/>
</dbReference>
<feature type="domain" description="Ig-like" evidence="3">
    <location>
        <begin position="167"/>
        <end position="248"/>
    </location>
</feature>
<dbReference type="InterPro" id="IPR013783">
    <property type="entry name" value="Ig-like_fold"/>
</dbReference>
<dbReference type="PANTHER" id="PTHR46013:SF7">
    <property type="entry name" value="IG-LIKE DOMAIN-CONTAINING PROTEIN"/>
    <property type="match status" value="1"/>
</dbReference>
<evidence type="ECO:0000313" key="4">
    <source>
        <dbReference type="EMBL" id="PFX17004.1"/>
    </source>
</evidence>
<comment type="caution">
    <text evidence="4">The sequence shown here is derived from an EMBL/GenBank/DDBJ whole genome shotgun (WGS) entry which is preliminary data.</text>
</comment>
<feature type="domain" description="Ig-like" evidence="3">
    <location>
        <begin position="77"/>
        <end position="162"/>
    </location>
</feature>
<sequence>MFNTDHLATSGPEGSDARVEDAFKDRFNFTWISQRLTLIIFKVTAAYDESNGEFSCELITSAGGWIRKIQVKIVERPEIVDLTSDQDVCEYSKVILSCNASGYPKPNVTWTRVWKNGTDSRALQSTGNNLVMRNIERSSNGTYRCTAFNGVGNAIDQTVEVIVRYSASVVRVVRSSNTVHEGDAYTLSCEVSGDPMPNVTWVKVSNNQSSDGNILNFTNIRINDLGDYRCEASNRCGTKTKTEPMIIVPAPPQGTKPPAEELESWLIILIVVGVLSFIVLVGVICCWLFKEKIRNREIIRSIRSCIRKDYATVTAQGEDADPNAYEACNPSHATNEEDTDGRSKGMAQVNESL</sequence>
<feature type="transmembrane region" description="Helical" evidence="2">
    <location>
        <begin position="265"/>
        <end position="289"/>
    </location>
</feature>
<dbReference type="SUPFAM" id="SSF48726">
    <property type="entry name" value="Immunoglobulin"/>
    <property type="match status" value="2"/>
</dbReference>
<dbReference type="SMART" id="SM00409">
    <property type="entry name" value="IG"/>
    <property type="match status" value="3"/>
</dbReference>
<dbReference type="AlphaFoldDB" id="A0A2B4RF60"/>
<reference evidence="5" key="1">
    <citation type="journal article" date="2017" name="bioRxiv">
        <title>Comparative analysis of the genomes of Stylophora pistillata and Acropora digitifera provides evidence for extensive differences between species of corals.</title>
        <authorList>
            <person name="Voolstra C.R."/>
            <person name="Li Y."/>
            <person name="Liew Y.J."/>
            <person name="Baumgarten S."/>
            <person name="Zoccola D."/>
            <person name="Flot J.-F."/>
            <person name="Tambutte S."/>
            <person name="Allemand D."/>
            <person name="Aranda M."/>
        </authorList>
    </citation>
    <scope>NUCLEOTIDE SEQUENCE [LARGE SCALE GENOMIC DNA]</scope>
</reference>
<gene>
    <name evidence="4" type="primary">Pxdn</name>
    <name evidence="4" type="ORF">AWC38_SpisGene18698</name>
</gene>
<dbReference type="PANTHER" id="PTHR46013">
    <property type="entry name" value="VASCULAR CELL ADHESION MOLECULE 1"/>
    <property type="match status" value="1"/>
</dbReference>
<keyword evidence="2" id="KW-1133">Transmembrane helix</keyword>
<keyword evidence="2" id="KW-0812">Transmembrane</keyword>
<dbReference type="Proteomes" id="UP000225706">
    <property type="component" value="Unassembled WGS sequence"/>
</dbReference>
<dbReference type="STRING" id="50429.A0A2B4RF60"/>
<dbReference type="SMART" id="SM00408">
    <property type="entry name" value="IGc2"/>
    <property type="match status" value="2"/>
</dbReference>
<dbReference type="InterPro" id="IPR036179">
    <property type="entry name" value="Ig-like_dom_sf"/>
</dbReference>
<dbReference type="OrthoDB" id="5978853at2759"/>
<dbReference type="PROSITE" id="PS50835">
    <property type="entry name" value="IG_LIKE"/>
    <property type="match status" value="2"/>
</dbReference>
<evidence type="ECO:0000259" key="3">
    <source>
        <dbReference type="PROSITE" id="PS50835"/>
    </source>
</evidence>
<evidence type="ECO:0000256" key="1">
    <source>
        <dbReference type="SAM" id="MobiDB-lite"/>
    </source>
</evidence>
<proteinExistence type="predicted"/>